<comment type="caution">
    <text evidence="1">The sequence shown here is derived from an EMBL/GenBank/DDBJ whole genome shotgun (WGS) entry which is preliminary data.</text>
</comment>
<accession>A0A1Q3AUD0</accession>
<protein>
    <submittedName>
        <fullName evidence="1">UBN2_2 domain-containing protein</fullName>
    </submittedName>
</protein>
<dbReference type="PANTHER" id="PTHR35317">
    <property type="entry name" value="OS04G0629600 PROTEIN"/>
    <property type="match status" value="1"/>
</dbReference>
<dbReference type="Pfam" id="PF14223">
    <property type="entry name" value="Retrotran_gag_2"/>
    <property type="match status" value="1"/>
</dbReference>
<dbReference type="EMBL" id="BDDD01000107">
    <property type="protein sequence ID" value="GAV59347.1"/>
    <property type="molecule type" value="Genomic_DNA"/>
</dbReference>
<evidence type="ECO:0000313" key="1">
    <source>
        <dbReference type="EMBL" id="GAV59347.1"/>
    </source>
</evidence>
<organism evidence="1 2">
    <name type="scientific">Cephalotus follicularis</name>
    <name type="common">Albany pitcher plant</name>
    <dbReference type="NCBI Taxonomy" id="3775"/>
    <lineage>
        <taxon>Eukaryota</taxon>
        <taxon>Viridiplantae</taxon>
        <taxon>Streptophyta</taxon>
        <taxon>Embryophyta</taxon>
        <taxon>Tracheophyta</taxon>
        <taxon>Spermatophyta</taxon>
        <taxon>Magnoliopsida</taxon>
        <taxon>eudicotyledons</taxon>
        <taxon>Gunneridae</taxon>
        <taxon>Pentapetalae</taxon>
        <taxon>rosids</taxon>
        <taxon>fabids</taxon>
        <taxon>Oxalidales</taxon>
        <taxon>Cephalotaceae</taxon>
        <taxon>Cephalotus</taxon>
    </lineage>
</organism>
<keyword evidence="2" id="KW-1185">Reference proteome</keyword>
<dbReference type="PANTHER" id="PTHR35317:SF23">
    <property type="entry name" value="OS04G0629600 PROTEIN"/>
    <property type="match status" value="1"/>
</dbReference>
<dbReference type="AlphaFoldDB" id="A0A1Q3AUD0"/>
<dbReference type="Proteomes" id="UP000187406">
    <property type="component" value="Unassembled WGS sequence"/>
</dbReference>
<sequence length="157" mass="17670">KEQIGIVLGVIDLDHALRIDTPAAITAQSTIEQRATYEKWERTNGMSFMIMKSSISVAIRRAIPNSNDAKTYLASVEEQFKGSFKAHTSTLIMKMLTTRYDGTSGVREHIMIMNDMASKLKGMEMAISEGFLVHFIMTSLPVQFGPFKINYNTQKEK</sequence>
<feature type="non-terminal residue" evidence="1">
    <location>
        <position position="1"/>
    </location>
</feature>
<name>A0A1Q3AUD0_CEPFO</name>
<dbReference type="OrthoDB" id="1722863at2759"/>
<evidence type="ECO:0000313" key="2">
    <source>
        <dbReference type="Proteomes" id="UP000187406"/>
    </source>
</evidence>
<proteinExistence type="predicted"/>
<reference evidence="2" key="1">
    <citation type="submission" date="2016-04" db="EMBL/GenBank/DDBJ databases">
        <title>Cephalotus genome sequencing.</title>
        <authorList>
            <person name="Fukushima K."/>
            <person name="Hasebe M."/>
            <person name="Fang X."/>
        </authorList>
    </citation>
    <scope>NUCLEOTIDE SEQUENCE [LARGE SCALE GENOMIC DNA]</scope>
    <source>
        <strain evidence="2">cv. St1</strain>
    </source>
</reference>
<dbReference type="InParanoid" id="A0A1Q3AUD0"/>
<gene>
    <name evidence="1" type="ORF">CFOL_v3_02878</name>
</gene>